<feature type="binding site" evidence="8">
    <location>
        <position position="310"/>
    </location>
    <ligand>
        <name>Zn(2+)</name>
        <dbReference type="ChEBI" id="CHEBI:29105"/>
        <label>2</label>
    </ligand>
</feature>
<keyword evidence="5" id="KW-0378">Hydrolase</keyword>
<reference evidence="10" key="1">
    <citation type="submission" date="2019-05" db="EMBL/GenBank/DDBJ databases">
        <title>Complete genome sequencing of Absiella argi strain JCM 30884.</title>
        <authorList>
            <person name="Sakamoto M."/>
            <person name="Murakami T."/>
            <person name="Mori H."/>
        </authorList>
    </citation>
    <scope>NUCLEOTIDE SEQUENCE [LARGE SCALE GENOMIC DNA]</scope>
    <source>
        <strain evidence="10">JCM 30884</strain>
    </source>
</reference>
<dbReference type="InterPro" id="IPR008007">
    <property type="entry name" value="Peptidase_M42"/>
</dbReference>
<protein>
    <submittedName>
        <fullName evidence="9">Peptidase M42</fullName>
    </submittedName>
</protein>
<accession>A0A6N4TMF6</accession>
<dbReference type="RefSeq" id="WP_115715754.1">
    <property type="nucleotide sequence ID" value="NZ_AP019695.1"/>
</dbReference>
<dbReference type="Proteomes" id="UP000464754">
    <property type="component" value="Chromosome"/>
</dbReference>
<dbReference type="Gene3D" id="2.40.30.40">
    <property type="entry name" value="Peptidase M42, domain 2"/>
    <property type="match status" value="1"/>
</dbReference>
<dbReference type="PANTHER" id="PTHR32481">
    <property type="entry name" value="AMINOPEPTIDASE"/>
    <property type="match status" value="1"/>
</dbReference>
<dbReference type="Gene3D" id="3.40.630.10">
    <property type="entry name" value="Zn peptidases"/>
    <property type="match status" value="1"/>
</dbReference>
<feature type="binding site" evidence="8">
    <location>
        <position position="202"/>
    </location>
    <ligand>
        <name>Zn(2+)</name>
        <dbReference type="ChEBI" id="CHEBI:29105"/>
        <label>2</label>
    </ligand>
</feature>
<sequence>MMDLLKRLSNADAVAAKENEVRNILKEECSPYCDEVSYDHLGSVIFHKKGTDSDPLKIMFSAHMDEVGFLVRHISDIGFVYLIALGGVLDKSKEMQKVRITTCTGEKITGILNVTKNEHGAVKDMYVDLGVDSREEVENLGVEIGNMVCFASECIQMNNEKVYAGKAMDDRSGCYVISEALKRLSKESLRSDVYMCGSSSEEVGVRGGKTATYQINPDIVFAIDVANNPELVKNYTNHRLIGKGCMIVHYDKTMAPNEKLLSFVKETARIHGISYQCDMFSGGGTDAGNAHLSRNGKLALVIGIPLRYCHGAWSLVHEDDLESAIALVCELAKTLTKEKYKEFISF</sequence>
<dbReference type="KEGG" id="aarg:Aargi30884_25670"/>
<keyword evidence="2" id="KW-0031">Aminopeptidase</keyword>
<keyword evidence="3" id="KW-0645">Protease</keyword>
<dbReference type="AlphaFoldDB" id="A0A6N4TMF6"/>
<dbReference type="Pfam" id="PF05343">
    <property type="entry name" value="Peptidase_M42"/>
    <property type="match status" value="1"/>
</dbReference>
<dbReference type="EMBL" id="AP019695">
    <property type="protein sequence ID" value="BBK23664.1"/>
    <property type="molecule type" value="Genomic_DNA"/>
</dbReference>
<dbReference type="SUPFAM" id="SSF53187">
    <property type="entry name" value="Zn-dependent exopeptidases"/>
    <property type="match status" value="1"/>
</dbReference>
<organism evidence="9 10">
    <name type="scientific">Amedibacterium intestinale</name>
    <dbReference type="NCBI Taxonomy" id="2583452"/>
    <lineage>
        <taxon>Bacteria</taxon>
        <taxon>Bacillati</taxon>
        <taxon>Bacillota</taxon>
        <taxon>Erysipelotrichia</taxon>
        <taxon>Erysipelotrichales</taxon>
        <taxon>Erysipelotrichaceae</taxon>
        <taxon>Amedibacterium</taxon>
    </lineage>
</organism>
<gene>
    <name evidence="9" type="ORF">Aargi30884_25670</name>
</gene>
<evidence type="ECO:0000256" key="7">
    <source>
        <dbReference type="PIRSR" id="PIRSR001123-1"/>
    </source>
</evidence>
<dbReference type="NCBIfam" id="NF007421">
    <property type="entry name" value="PRK09961.1"/>
    <property type="match status" value="1"/>
</dbReference>
<proteinExistence type="inferred from homology"/>
<evidence type="ECO:0000256" key="3">
    <source>
        <dbReference type="ARBA" id="ARBA00022670"/>
    </source>
</evidence>
<name>A0A6N4TMF6_9FIRM</name>
<dbReference type="SUPFAM" id="SSF101821">
    <property type="entry name" value="Aminopeptidase/glucanase lid domain"/>
    <property type="match status" value="1"/>
</dbReference>
<evidence type="ECO:0000256" key="6">
    <source>
        <dbReference type="PIRNR" id="PIRNR001123"/>
    </source>
</evidence>
<dbReference type="InterPro" id="IPR051464">
    <property type="entry name" value="Peptidase_M42_aminopept"/>
</dbReference>
<dbReference type="GO" id="GO:0004177">
    <property type="term" value="F:aminopeptidase activity"/>
    <property type="evidence" value="ECO:0007669"/>
    <property type="project" value="UniProtKB-UniRule"/>
</dbReference>
<feature type="binding site" evidence="8">
    <location>
        <position position="169"/>
    </location>
    <ligand>
        <name>Zn(2+)</name>
        <dbReference type="ChEBI" id="CHEBI:29105"/>
        <label>1</label>
    </ligand>
</feature>
<comment type="similarity">
    <text evidence="1 6">Belongs to the peptidase M42 family.</text>
</comment>
<evidence type="ECO:0000256" key="2">
    <source>
        <dbReference type="ARBA" id="ARBA00022438"/>
    </source>
</evidence>
<feature type="binding site" evidence="8">
    <location>
        <position position="169"/>
    </location>
    <ligand>
        <name>Zn(2+)</name>
        <dbReference type="ChEBI" id="CHEBI:29105"/>
        <label>2</label>
    </ligand>
</feature>
<evidence type="ECO:0000256" key="5">
    <source>
        <dbReference type="ARBA" id="ARBA00022801"/>
    </source>
</evidence>
<dbReference type="PIRSF" id="PIRSF001123">
    <property type="entry name" value="PepA_GA"/>
    <property type="match status" value="1"/>
</dbReference>
<feature type="binding site" evidence="8">
    <location>
        <position position="224"/>
    </location>
    <ligand>
        <name>Zn(2+)</name>
        <dbReference type="ChEBI" id="CHEBI:29105"/>
        <label>1</label>
    </ligand>
</feature>
<keyword evidence="10" id="KW-1185">Reference proteome</keyword>
<evidence type="ECO:0000313" key="10">
    <source>
        <dbReference type="Proteomes" id="UP000464754"/>
    </source>
</evidence>
<dbReference type="GO" id="GO:0006508">
    <property type="term" value="P:proteolysis"/>
    <property type="evidence" value="ECO:0007669"/>
    <property type="project" value="UniProtKB-KW"/>
</dbReference>
<keyword evidence="4 8" id="KW-0479">Metal-binding</keyword>
<evidence type="ECO:0000313" key="9">
    <source>
        <dbReference type="EMBL" id="BBK23664.1"/>
    </source>
</evidence>
<evidence type="ECO:0000256" key="8">
    <source>
        <dbReference type="PIRSR" id="PIRSR001123-2"/>
    </source>
</evidence>
<evidence type="ECO:0000256" key="1">
    <source>
        <dbReference type="ARBA" id="ARBA00006272"/>
    </source>
</evidence>
<feature type="binding site" evidence="8">
    <location>
        <position position="63"/>
    </location>
    <ligand>
        <name>Zn(2+)</name>
        <dbReference type="ChEBI" id="CHEBI:29105"/>
        <label>1</label>
    </ligand>
</feature>
<evidence type="ECO:0000256" key="4">
    <source>
        <dbReference type="ARBA" id="ARBA00022723"/>
    </source>
</evidence>
<feature type="active site" description="Proton acceptor" evidence="7">
    <location>
        <position position="201"/>
    </location>
</feature>
<dbReference type="InterPro" id="IPR023367">
    <property type="entry name" value="Peptidase_M42_dom2"/>
</dbReference>
<comment type="cofactor">
    <cofactor evidence="8">
        <name>a divalent metal cation</name>
        <dbReference type="ChEBI" id="CHEBI:60240"/>
    </cofactor>
    <text evidence="8">Binds 2 divalent metal cations per subunit.</text>
</comment>
<dbReference type="GO" id="GO:0046872">
    <property type="term" value="F:metal ion binding"/>
    <property type="evidence" value="ECO:0007669"/>
    <property type="project" value="UniProtKB-UniRule"/>
</dbReference>
<dbReference type="PANTHER" id="PTHR32481:SF0">
    <property type="entry name" value="AMINOPEPTIDASE YPDE-RELATED"/>
    <property type="match status" value="1"/>
</dbReference>